<proteinExistence type="predicted"/>
<keyword evidence="2" id="KW-1185">Reference proteome</keyword>
<dbReference type="InterPro" id="IPR008514">
    <property type="entry name" value="T6SS_Hcp"/>
</dbReference>
<dbReference type="InterPro" id="IPR036624">
    <property type="entry name" value="Hcp1-lik_sf"/>
</dbReference>
<dbReference type="PANTHER" id="PTHR36152:SF1">
    <property type="entry name" value="UBIQUITIN-LIKE DOMAIN-CONTAINING PROTEIN"/>
    <property type="match status" value="1"/>
</dbReference>
<dbReference type="PANTHER" id="PTHR36152">
    <property type="entry name" value="CYTOPLASMIC PROTEIN-RELATED"/>
    <property type="match status" value="1"/>
</dbReference>
<dbReference type="Gene3D" id="2.30.110.20">
    <property type="entry name" value="Hcp1-like"/>
    <property type="match status" value="1"/>
</dbReference>
<organism evidence="1 2">
    <name type="scientific">Aliikangiella maris</name>
    <dbReference type="NCBI Taxonomy" id="3162458"/>
    <lineage>
        <taxon>Bacteria</taxon>
        <taxon>Pseudomonadati</taxon>
        <taxon>Pseudomonadota</taxon>
        <taxon>Gammaproteobacteria</taxon>
        <taxon>Oceanospirillales</taxon>
        <taxon>Pleioneaceae</taxon>
        <taxon>Aliikangiella</taxon>
    </lineage>
</organism>
<gene>
    <name evidence="1" type="ORF">ABVT43_07370</name>
</gene>
<dbReference type="Proteomes" id="UP001548189">
    <property type="component" value="Unassembled WGS sequence"/>
</dbReference>
<name>A0ABV2BSL7_9GAMM</name>
<evidence type="ECO:0000313" key="2">
    <source>
        <dbReference type="Proteomes" id="UP001548189"/>
    </source>
</evidence>
<protein>
    <submittedName>
        <fullName evidence="1">Type VI secretion system tube protein Hcp</fullName>
    </submittedName>
</protein>
<comment type="caution">
    <text evidence="1">The sequence shown here is derived from an EMBL/GenBank/DDBJ whole genome shotgun (WGS) entry which is preliminary data.</text>
</comment>
<dbReference type="SUPFAM" id="SSF141452">
    <property type="entry name" value="Hcp1-like"/>
    <property type="match status" value="1"/>
</dbReference>
<dbReference type="Pfam" id="PF05638">
    <property type="entry name" value="T6SS_HCP"/>
    <property type="match status" value="1"/>
</dbReference>
<reference evidence="1 2" key="1">
    <citation type="submission" date="2024-06" db="EMBL/GenBank/DDBJ databases">
        <authorList>
            <person name="Li F."/>
        </authorList>
    </citation>
    <scope>NUCLEOTIDE SEQUENCE [LARGE SCALE GENOMIC DNA]</scope>
    <source>
        <strain evidence="1 2">GXAS 311</strain>
    </source>
</reference>
<accession>A0ABV2BSL7</accession>
<dbReference type="EMBL" id="JBEVCJ010000006">
    <property type="protein sequence ID" value="MET1254939.1"/>
    <property type="molecule type" value="Genomic_DNA"/>
</dbReference>
<sequence>MSTEQASVYLRIDGGNVKGDVTASNYKDMIAVNSFSFSAHREINALTGVMQERTAKAAYLDEIRFQKSSDCSSTELLKKATVGKACKFEFFFTTQAEDGIKEIAKIELNDAMISSVNMETSNGGDARLFESFSVSYTEFTMTHTQYDDKNVAKAPLRFSYSGVKGEAA</sequence>
<evidence type="ECO:0000313" key="1">
    <source>
        <dbReference type="EMBL" id="MET1254939.1"/>
    </source>
</evidence>
<dbReference type="InterPro" id="IPR053165">
    <property type="entry name" value="HSI-I_assembly_Hcp1"/>
</dbReference>